<proteinExistence type="predicted"/>
<keyword evidence="3" id="KW-1185">Reference proteome</keyword>
<feature type="region of interest" description="Disordered" evidence="1">
    <location>
        <begin position="1"/>
        <end position="32"/>
    </location>
</feature>
<name>A0A6G1CTG3_9ORYZ</name>
<dbReference type="EMBL" id="SPHZ02000008">
    <property type="protein sequence ID" value="KAF0903369.1"/>
    <property type="molecule type" value="Genomic_DNA"/>
</dbReference>
<comment type="caution">
    <text evidence="2">The sequence shown here is derived from an EMBL/GenBank/DDBJ whole genome shotgun (WGS) entry which is preliminary data.</text>
</comment>
<evidence type="ECO:0000313" key="3">
    <source>
        <dbReference type="Proteomes" id="UP000479710"/>
    </source>
</evidence>
<evidence type="ECO:0000313" key="2">
    <source>
        <dbReference type="EMBL" id="KAF0903369.1"/>
    </source>
</evidence>
<dbReference type="Proteomes" id="UP000479710">
    <property type="component" value="Unassembled WGS sequence"/>
</dbReference>
<evidence type="ECO:0000256" key="1">
    <source>
        <dbReference type="SAM" id="MobiDB-lite"/>
    </source>
</evidence>
<protein>
    <submittedName>
        <fullName evidence="2">Uncharacterized protein</fullName>
    </submittedName>
</protein>
<accession>A0A6G1CTG3</accession>
<gene>
    <name evidence="2" type="ORF">E2562_026918</name>
</gene>
<feature type="compositionally biased region" description="Polar residues" evidence="1">
    <location>
        <begin position="1"/>
        <end position="12"/>
    </location>
</feature>
<organism evidence="2 3">
    <name type="scientific">Oryza meyeriana var. granulata</name>
    <dbReference type="NCBI Taxonomy" id="110450"/>
    <lineage>
        <taxon>Eukaryota</taxon>
        <taxon>Viridiplantae</taxon>
        <taxon>Streptophyta</taxon>
        <taxon>Embryophyta</taxon>
        <taxon>Tracheophyta</taxon>
        <taxon>Spermatophyta</taxon>
        <taxon>Magnoliopsida</taxon>
        <taxon>Liliopsida</taxon>
        <taxon>Poales</taxon>
        <taxon>Poaceae</taxon>
        <taxon>BOP clade</taxon>
        <taxon>Oryzoideae</taxon>
        <taxon>Oryzeae</taxon>
        <taxon>Oryzinae</taxon>
        <taxon>Oryza</taxon>
        <taxon>Oryza meyeriana</taxon>
    </lineage>
</organism>
<dbReference type="AlphaFoldDB" id="A0A6G1CTG3"/>
<reference evidence="2 3" key="1">
    <citation type="submission" date="2019-11" db="EMBL/GenBank/DDBJ databases">
        <title>Whole genome sequence of Oryza granulata.</title>
        <authorList>
            <person name="Li W."/>
        </authorList>
    </citation>
    <scope>NUCLEOTIDE SEQUENCE [LARGE SCALE GENOMIC DNA]</scope>
    <source>
        <strain evidence="3">cv. Menghai</strain>
        <tissue evidence="2">Leaf</tissue>
    </source>
</reference>
<sequence length="70" mass="7595">MRATSGRKQQQGPVAPRIAGETEVPTMRGTERNRRLTHVGVGELMTATATSTPAAIYDGTGTGWKRRRRG</sequence>